<dbReference type="PROSITE" id="PS50075">
    <property type="entry name" value="CARRIER"/>
    <property type="match status" value="1"/>
</dbReference>
<evidence type="ECO:0000259" key="11">
    <source>
        <dbReference type="PROSITE" id="PS52019"/>
    </source>
</evidence>
<dbReference type="EMBL" id="FP929135">
    <property type="protein sequence ID" value="CBX98992.1"/>
    <property type="molecule type" value="Genomic_DNA"/>
</dbReference>
<evidence type="ECO:0000256" key="5">
    <source>
        <dbReference type="ARBA" id="ARBA00023002"/>
    </source>
</evidence>
<dbReference type="InterPro" id="IPR016039">
    <property type="entry name" value="Thiolase-like"/>
</dbReference>
<dbReference type="InterPro" id="IPR057326">
    <property type="entry name" value="KR_dom"/>
</dbReference>
<reference evidence="13" key="1">
    <citation type="journal article" date="2011" name="Nat. Commun.">
        <title>Effector diversification within compartments of the Leptosphaeria maculans genome affected by Repeat-Induced Point mutations.</title>
        <authorList>
            <person name="Rouxel T."/>
            <person name="Grandaubert J."/>
            <person name="Hane J.K."/>
            <person name="Hoede C."/>
            <person name="van de Wouw A.P."/>
            <person name="Couloux A."/>
            <person name="Dominguez V."/>
            <person name="Anthouard V."/>
            <person name="Bally P."/>
            <person name="Bourras S."/>
            <person name="Cozijnsen A.J."/>
            <person name="Ciuffetti L.M."/>
            <person name="Degrave A."/>
            <person name="Dilmaghani A."/>
            <person name="Duret L."/>
            <person name="Fudal I."/>
            <person name="Goodwin S.B."/>
            <person name="Gout L."/>
            <person name="Glaser N."/>
            <person name="Linglin J."/>
            <person name="Kema G.H.J."/>
            <person name="Lapalu N."/>
            <person name="Lawrence C.B."/>
            <person name="May K."/>
            <person name="Meyer M."/>
            <person name="Ollivier B."/>
            <person name="Poulain J."/>
            <person name="Schoch C.L."/>
            <person name="Simon A."/>
            <person name="Spatafora J.W."/>
            <person name="Stachowiak A."/>
            <person name="Turgeon B.G."/>
            <person name="Tyler B.M."/>
            <person name="Vincent D."/>
            <person name="Weissenbach J."/>
            <person name="Amselem J."/>
            <person name="Quesneville H."/>
            <person name="Oliver R.P."/>
            <person name="Wincker P."/>
            <person name="Balesdent M.-H."/>
            <person name="Howlett B.J."/>
        </authorList>
    </citation>
    <scope>NUCLEOTIDE SEQUENCE [LARGE SCALE GENOMIC DNA]</scope>
    <source>
        <strain evidence="13">JN3 / isolate v23.1.3 / race Av1-4-5-6-7-8</strain>
    </source>
</reference>
<evidence type="ECO:0000259" key="9">
    <source>
        <dbReference type="PROSITE" id="PS50075"/>
    </source>
</evidence>
<dbReference type="SUPFAM" id="SSF52151">
    <property type="entry name" value="FabD/lysophospholipase-like"/>
    <property type="match status" value="1"/>
</dbReference>
<dbReference type="Gene3D" id="3.40.47.10">
    <property type="match status" value="1"/>
</dbReference>
<name>E5A5U7_LEPMJ</name>
<evidence type="ECO:0000256" key="4">
    <source>
        <dbReference type="ARBA" id="ARBA00022857"/>
    </source>
</evidence>
<dbReference type="OMA" id="FLGCECS"/>
<dbReference type="InterPro" id="IPR050091">
    <property type="entry name" value="PKS_NRPS_Biosynth_Enz"/>
</dbReference>
<accession>E5A5U7</accession>
<dbReference type="InterPro" id="IPR011032">
    <property type="entry name" value="GroES-like_sf"/>
</dbReference>
<proteinExistence type="predicted"/>
<dbReference type="Gene3D" id="3.10.129.110">
    <property type="entry name" value="Polyketide synthase dehydratase"/>
    <property type="match status" value="1"/>
</dbReference>
<dbReference type="InterPro" id="IPR049552">
    <property type="entry name" value="PKS_DH_N"/>
</dbReference>
<dbReference type="Pfam" id="PF08240">
    <property type="entry name" value="ADH_N"/>
    <property type="match status" value="1"/>
</dbReference>
<dbReference type="InterPro" id="IPR016035">
    <property type="entry name" value="Acyl_Trfase/lysoPLipase"/>
</dbReference>
<dbReference type="InterPro" id="IPR001227">
    <property type="entry name" value="Ac_transferase_dom_sf"/>
</dbReference>
<dbReference type="InterPro" id="IPR036291">
    <property type="entry name" value="NAD(P)-bd_dom_sf"/>
</dbReference>
<dbReference type="PANTHER" id="PTHR43775">
    <property type="entry name" value="FATTY ACID SYNTHASE"/>
    <property type="match status" value="1"/>
</dbReference>
<dbReference type="GO" id="GO:0006633">
    <property type="term" value="P:fatty acid biosynthetic process"/>
    <property type="evidence" value="ECO:0007669"/>
    <property type="project" value="InterPro"/>
</dbReference>
<dbReference type="GO" id="GO:0031177">
    <property type="term" value="F:phosphopantetheine binding"/>
    <property type="evidence" value="ECO:0007669"/>
    <property type="project" value="InterPro"/>
</dbReference>
<dbReference type="Gene3D" id="3.30.70.3290">
    <property type="match status" value="1"/>
</dbReference>
<dbReference type="GO" id="GO:0004312">
    <property type="term" value="F:fatty acid synthase activity"/>
    <property type="evidence" value="ECO:0007669"/>
    <property type="project" value="TreeGrafter"/>
</dbReference>
<dbReference type="Pfam" id="PF08242">
    <property type="entry name" value="Methyltransf_12"/>
    <property type="match status" value="1"/>
</dbReference>
<dbReference type="Gene3D" id="3.90.180.10">
    <property type="entry name" value="Medium-chain alcohol dehydrogenases, catalytic domain"/>
    <property type="match status" value="1"/>
</dbReference>
<protein>
    <submittedName>
        <fullName evidence="12">Similar to polyketide synthase</fullName>
    </submittedName>
</protein>
<keyword evidence="7" id="KW-0012">Acyltransferase</keyword>
<feature type="region of interest" description="C-terminal hotdog fold" evidence="8">
    <location>
        <begin position="1087"/>
        <end position="1245"/>
    </location>
</feature>
<dbReference type="InterPro" id="IPR029063">
    <property type="entry name" value="SAM-dependent_MTases_sf"/>
</dbReference>
<dbReference type="Gene3D" id="3.40.50.150">
    <property type="entry name" value="Vaccinia Virus protein VP39"/>
    <property type="match status" value="1"/>
</dbReference>
<dbReference type="Pfam" id="PF00109">
    <property type="entry name" value="ketoacyl-synt"/>
    <property type="match status" value="1"/>
</dbReference>
<dbReference type="OrthoDB" id="329835at2759"/>
<dbReference type="HOGENOM" id="CLU_000022_31_0_1"/>
<keyword evidence="4" id="KW-0521">NADP</keyword>
<dbReference type="InterPro" id="IPR020843">
    <property type="entry name" value="ER"/>
</dbReference>
<dbReference type="Pfam" id="PF23297">
    <property type="entry name" value="ACP_SdgA_C"/>
    <property type="match status" value="1"/>
</dbReference>
<dbReference type="CDD" id="cd05195">
    <property type="entry name" value="enoyl_red"/>
    <property type="match status" value="1"/>
</dbReference>
<dbReference type="SMART" id="SM00822">
    <property type="entry name" value="PKS_KR"/>
    <property type="match status" value="1"/>
</dbReference>
<dbReference type="GO" id="GO:0004315">
    <property type="term" value="F:3-oxoacyl-[acyl-carrier-protein] synthase activity"/>
    <property type="evidence" value="ECO:0007669"/>
    <property type="project" value="InterPro"/>
</dbReference>
<dbReference type="InterPro" id="IPR018201">
    <property type="entry name" value="Ketoacyl_synth_AS"/>
</dbReference>
<dbReference type="InterPro" id="IPR009081">
    <property type="entry name" value="PP-bd_ACP"/>
</dbReference>
<dbReference type="STRING" id="985895.E5A5U7"/>
<dbReference type="InParanoid" id="E5A5U7"/>
<dbReference type="Pfam" id="PF00107">
    <property type="entry name" value="ADH_zinc_N"/>
    <property type="match status" value="1"/>
</dbReference>
<dbReference type="Pfam" id="PF00698">
    <property type="entry name" value="Acyl_transf_1"/>
    <property type="match status" value="1"/>
</dbReference>
<dbReference type="Gene3D" id="3.40.50.720">
    <property type="entry name" value="NAD(P)-binding Rossmann-like Domain"/>
    <property type="match status" value="3"/>
</dbReference>
<dbReference type="InterPro" id="IPR014030">
    <property type="entry name" value="Ketoacyl_synth_N"/>
</dbReference>
<organism evidence="12 13">
    <name type="scientific">Leptosphaeria maculans (strain JN3 / isolate v23.1.3 / race Av1-4-5-6-7-8)</name>
    <name type="common">Blackleg fungus</name>
    <name type="synonym">Phoma lingam</name>
    <dbReference type="NCBI Taxonomy" id="985895"/>
    <lineage>
        <taxon>Eukaryota</taxon>
        <taxon>Fungi</taxon>
        <taxon>Dikarya</taxon>
        <taxon>Ascomycota</taxon>
        <taxon>Pezizomycotina</taxon>
        <taxon>Dothideomycetes</taxon>
        <taxon>Pleosporomycetidae</taxon>
        <taxon>Pleosporales</taxon>
        <taxon>Pleosporineae</taxon>
        <taxon>Leptosphaeriaceae</taxon>
        <taxon>Plenodomus</taxon>
        <taxon>Plenodomus lingam/Leptosphaeria maculans species complex</taxon>
    </lineage>
</organism>
<feature type="domain" description="Carrier" evidence="9">
    <location>
        <begin position="2480"/>
        <end position="2557"/>
    </location>
</feature>
<dbReference type="SUPFAM" id="SSF51735">
    <property type="entry name" value="NAD(P)-binding Rossmann-fold domains"/>
    <property type="match status" value="2"/>
</dbReference>
<evidence type="ECO:0000256" key="3">
    <source>
        <dbReference type="ARBA" id="ARBA00022679"/>
    </source>
</evidence>
<dbReference type="PROSITE" id="PS51257">
    <property type="entry name" value="PROKAR_LIPOPROTEIN"/>
    <property type="match status" value="1"/>
</dbReference>
<evidence type="ECO:0000313" key="13">
    <source>
        <dbReference type="Proteomes" id="UP000002668"/>
    </source>
</evidence>
<dbReference type="SUPFAM" id="SSF53901">
    <property type="entry name" value="Thiolase-like"/>
    <property type="match status" value="1"/>
</dbReference>
<dbReference type="Gene3D" id="1.10.1200.10">
    <property type="entry name" value="ACP-like"/>
    <property type="match status" value="1"/>
</dbReference>
<feature type="region of interest" description="N-terminal hotdog fold" evidence="8">
    <location>
        <begin position="925"/>
        <end position="1066"/>
    </location>
</feature>
<dbReference type="InterPro" id="IPR014043">
    <property type="entry name" value="Acyl_transferase_dom"/>
</dbReference>
<evidence type="ECO:0000259" key="10">
    <source>
        <dbReference type="PROSITE" id="PS52004"/>
    </source>
</evidence>
<evidence type="ECO:0000256" key="8">
    <source>
        <dbReference type="PROSITE-ProRule" id="PRU01363"/>
    </source>
</evidence>
<dbReference type="InterPro" id="IPR020841">
    <property type="entry name" value="PKS_Beta-ketoAc_synthase_dom"/>
</dbReference>
<keyword evidence="1" id="KW-0596">Phosphopantetheine</keyword>
<feature type="domain" description="PKS/mFAS DH" evidence="11">
    <location>
        <begin position="925"/>
        <end position="1245"/>
    </location>
</feature>
<sequence length="2558" mass="280128">MAAETQKPMPIAVVGLGCRFPGDVTSGEKFWNLLVSKRSARTETLPNRFNVDAFYHPDADRYGTANVRGGHYLAEDVSLFDAPFFSISPAEAMAMDPMQRLLLEVTYEALENSGTPLSKASGTNTSCYIGCFTKDYEEMQRRDIELAPKYQSTGASQTMLSNRLSYFFNLKGPSMSLDTACSSGLVAVHLACQSLRNGESTMAIAGGSNLILSPDIQIEMSDMHFLGPDSISYAFDERANGYARGEGMGVVILKPLHKALEDNDPIRAVIRGTAASSDGRTAGITMPSKQAQTELIKSAYQAARCSVGETGFFEAHGTGTAAGDPIETATIGEVFASSRPLTTNGQAIPLSIGSVKTNIGHLEGASGIAGLIKAVLSVEKGIIPPNIWYERGNPAIDLKNWRLEVPTESQDWPLEGVRRASVNSFGYGGTNAHVILDDAFYFLRQQQIANRGHSRIDSGFVSPISETRGEDRQRSRIFLLSAHDERGLSEMGSRLSEHLQAQTVFADNEFLENLAYTLSERRSLFSYRAFFVASDRDELHRKMQSLNQISHNRSTPPRVSFVFTGQGAQWWAMGLRDLGSDWSLLEELLKDKASSRVNEATYSQPLCTALQVALVDLLQSWNITPCSVVGHSSGEIAAAYAAGALNAQSAMTIAFFRGLLSPKVKILGHDGRMMAVGLSEEEALDEIRKLNGKFGKAVVACVNSPQGVTVSGDTVAVEKLQKALSARGIFAKILQVDTAYHSHHMQTIAEEYLNHLRDANVAALVTNHHVQMYSSVTEEAIDSSQLGAQYWVSNLVSCVRFSGALQRLCQSNLGTEILLEVGPHSLFKLPVKEILEGIFGEKSPIQYLSTLIRNQPADHTALEAAGHLFANGFPVDLHAINFPTEPKHSLSVLTDLPQYPWNHTRSYWSESRLSRDYRFRKFPRTDILGGPVHDWNPLEPRWRNFMRLREQPWLRDHVVQGDVLFPACGYLCMAIEACRQMCVIAPSTFLPSGSDAVLEYRLREVNISRALVVPEAAEGIETSFSMRCKPSSTSDTWHEFRIFSYTAEGGWAENCSGLVSVSSQSGVNDLLSADCLAEWNDARQEKAVTVDPQAFYKGVDALGLTYGPMFQGLENITVNQSTTDQATGIIRVTDTRNANPKQFEHDRLLHPATLDSFLQLALAALGGPDLNMLKGAMVPTFIEEISVSANISAQIGDRLNVMVHARRHGVREARGNIFALDPTTSTPVVLLDGFKFVAINSGIEARQTKSVPKHCYIPVWEPDVELIDRESLNRELQAALKPDDRSKTVRELELLSYHFIDRALQEVTQSEVDGMLPHHQKFYRNLCKLRDAVISKTHPQQTDEWRDLQRPDVASKIHGMVEHYRDHESAYDGKLLVKVGEALPSVFRQEVEPLALMTHENLLEDYYTTAVGMPNTYAQISRYTNMLSHKYPNLDWLEIGAGTGGATVPTLKGLSGCEGIHQYPRLKSYTYTDISSYFFQRAAEKFEDFAEFMKFKKLDVEHDPVTQDFTPASYDVIVAANVLHATSDMHKTMTHARKLLRPGGKLILLEMTNRLLAASVIFGTLPGWWNASEEWRTEGPLLTEGQWEGVLRATGFSGLQASSPDILDPLEEGTRLMIATAVESKPTISNGLPTPTERHRIVIICADSPIRMNRLDMPLALKWKLETVGLNAQLVPLNKLNKDLVTDAVCISFVELDEALFVHPSPKELIFLKVVAEASAGLIWVTRGAASARVERPELAVFQGLARSLRSEHENFPCITIDLDIKSQLPADGVADLLSLVYNKQFGPEKVSQLVDSEFVEQGGVLRIKRAIEDDESNEFLLGRTDHMALPPKLESMVQENRAFRLRIPESTKGPFIFEDDSTDSLPMGADEVEISVQAASLGPRDIQVLNGEIPSQTLGQECAGIVTKVGSNVSSLSIGNRVVAWRDGTLATNIRTSGPAVHRIPDTMSFEHAATLPLAYTTAHYALHHVAHLDAEETVLIHEAGSSVSQAALHLATSIGSKVFVTVQSDEEKEWVSRRFNVDASHIFSSQDLKFVAALRRATQGHGVDVVLNTLSGEGLQATFSCVAPFGRFVDIASNANEKLEMAPFERNVSFTSVDMGSLCMQKPRLAGRVFQDAMSFATQNLLQECPQVEARPWSQLAEALELVQDTKSNTNIIMKPMTDDNVLIAQSPPAPLTLDPSASYLLAGGLGGLGRSIATWLTKHGAKNLIFISRSGASSPSASAFISSLHATGIRTAVLQCNISSPFDLSAALSSTFKSFPPIKGVIQAAMILNDALFTNMTHEQWLSTIQPKVHGSKYLHEVTLSQPLDFFLLLSSLHSFIGNPGQANYAAGCAYQSALARYRNGLGLPATAIDLGIVGDVGYVVEKKKESGAKIQVQDFKQITEPQMLALMEYGIRNPKLGHLVTGLDSALAPADVLAHMPFFARDPVLSHLPYLRPQLVSSSTSSHAASSSTDGTVTHTSQPLGTLLTTLSSAAEKQALVLPALLTKLSRSLMMPVEDLDASRSLAAYGTDSLVAVEIKNWIARETGVGVSVFEIMQAGSIEGLVGGVVARVE</sequence>
<dbReference type="InterPro" id="IPR020807">
    <property type="entry name" value="PKS_DH"/>
</dbReference>
<dbReference type="SMART" id="SM00823">
    <property type="entry name" value="PKS_PP"/>
    <property type="match status" value="1"/>
</dbReference>
<dbReference type="InterPro" id="IPR049551">
    <property type="entry name" value="PKS_DH_C"/>
</dbReference>
<evidence type="ECO:0000256" key="7">
    <source>
        <dbReference type="ARBA" id="ARBA00023315"/>
    </source>
</evidence>
<dbReference type="GO" id="GO:0016491">
    <property type="term" value="F:oxidoreductase activity"/>
    <property type="evidence" value="ECO:0007669"/>
    <property type="project" value="UniProtKB-KW"/>
</dbReference>
<dbReference type="Gene3D" id="3.40.366.10">
    <property type="entry name" value="Malonyl-Coenzyme A Acyl Carrier Protein, domain 2"/>
    <property type="match status" value="1"/>
</dbReference>
<feature type="active site" description="Proton donor; for dehydratase activity" evidence="8">
    <location>
        <position position="1155"/>
    </location>
</feature>
<dbReference type="InterPro" id="IPR036736">
    <property type="entry name" value="ACP-like_sf"/>
</dbReference>
<evidence type="ECO:0000313" key="12">
    <source>
        <dbReference type="EMBL" id="CBX98992.1"/>
    </source>
</evidence>
<gene>
    <name evidence="12" type="ORF">LEMA_P082310.1</name>
</gene>
<dbReference type="VEuPathDB" id="FungiDB:LEMA_P082310.1"/>
<dbReference type="InterPro" id="IPR032821">
    <property type="entry name" value="PKS_assoc"/>
</dbReference>
<dbReference type="InterPro" id="IPR049900">
    <property type="entry name" value="PKS_mFAS_DH"/>
</dbReference>
<dbReference type="Pfam" id="PF08659">
    <property type="entry name" value="KR"/>
    <property type="match status" value="1"/>
</dbReference>
<keyword evidence="5" id="KW-0560">Oxidoreductase</keyword>
<dbReference type="SUPFAM" id="SSF55048">
    <property type="entry name" value="Probable ACP-binding domain of malonyl-CoA ACP transacylase"/>
    <property type="match status" value="1"/>
</dbReference>
<dbReference type="InterPro" id="IPR013154">
    <property type="entry name" value="ADH-like_N"/>
</dbReference>
<dbReference type="SMART" id="SM00829">
    <property type="entry name" value="PKS_ER"/>
    <property type="match status" value="1"/>
</dbReference>
<dbReference type="PROSITE" id="PS00606">
    <property type="entry name" value="KS3_1"/>
    <property type="match status" value="1"/>
</dbReference>
<dbReference type="InterPro" id="IPR013968">
    <property type="entry name" value="PKS_KR"/>
</dbReference>
<dbReference type="InterPro" id="IPR020806">
    <property type="entry name" value="PKS_PP-bd"/>
</dbReference>
<dbReference type="CDD" id="cd00833">
    <property type="entry name" value="PKS"/>
    <property type="match status" value="1"/>
</dbReference>
<dbReference type="SUPFAM" id="SSF50129">
    <property type="entry name" value="GroES-like"/>
    <property type="match status" value="1"/>
</dbReference>
<dbReference type="Pfam" id="PF02801">
    <property type="entry name" value="Ketoacyl-synt_C"/>
    <property type="match status" value="1"/>
</dbReference>
<keyword evidence="13" id="KW-1185">Reference proteome</keyword>
<dbReference type="InterPro" id="IPR042104">
    <property type="entry name" value="PKS_dehydratase_sf"/>
</dbReference>
<keyword evidence="3" id="KW-0808">Transferase</keyword>
<dbReference type="InterPro" id="IPR016036">
    <property type="entry name" value="Malonyl_transacylase_ACP-bd"/>
</dbReference>
<dbReference type="SMART" id="SM00825">
    <property type="entry name" value="PKS_KS"/>
    <property type="match status" value="1"/>
</dbReference>
<dbReference type="SUPFAM" id="SSF47336">
    <property type="entry name" value="ACP-like"/>
    <property type="match status" value="1"/>
</dbReference>
<evidence type="ECO:0000256" key="6">
    <source>
        <dbReference type="ARBA" id="ARBA00023268"/>
    </source>
</evidence>
<evidence type="ECO:0000256" key="1">
    <source>
        <dbReference type="ARBA" id="ARBA00022450"/>
    </source>
</evidence>
<dbReference type="InterPro" id="IPR014031">
    <property type="entry name" value="Ketoacyl_synth_C"/>
</dbReference>
<dbReference type="Pfam" id="PF21089">
    <property type="entry name" value="PKS_DH_N"/>
    <property type="match status" value="1"/>
</dbReference>
<evidence type="ECO:0000256" key="2">
    <source>
        <dbReference type="ARBA" id="ARBA00022553"/>
    </source>
</evidence>
<dbReference type="GO" id="GO:0044550">
    <property type="term" value="P:secondary metabolite biosynthetic process"/>
    <property type="evidence" value="ECO:0007669"/>
    <property type="project" value="TreeGrafter"/>
</dbReference>
<dbReference type="Pfam" id="PF14765">
    <property type="entry name" value="PS-DH"/>
    <property type="match status" value="1"/>
</dbReference>
<feature type="domain" description="Ketosynthase family 3 (KS3)" evidence="10">
    <location>
        <begin position="8"/>
        <end position="438"/>
    </location>
</feature>
<dbReference type="PANTHER" id="PTHR43775:SF29">
    <property type="entry name" value="ASPERFURANONE POLYKETIDE SYNTHASE AFOG-RELATED"/>
    <property type="match status" value="1"/>
</dbReference>
<dbReference type="PROSITE" id="PS52019">
    <property type="entry name" value="PKS_MFAS_DH"/>
    <property type="match status" value="1"/>
</dbReference>
<dbReference type="SMART" id="SM00827">
    <property type="entry name" value="PKS_AT"/>
    <property type="match status" value="1"/>
</dbReference>
<keyword evidence="2" id="KW-0597">Phosphoprotein</keyword>
<dbReference type="Pfam" id="PF16197">
    <property type="entry name" value="KAsynt_C_assoc"/>
    <property type="match status" value="1"/>
</dbReference>
<feature type="active site" description="Proton acceptor; for dehydratase activity" evidence="8">
    <location>
        <position position="957"/>
    </location>
</feature>
<dbReference type="SUPFAM" id="SSF53335">
    <property type="entry name" value="S-adenosyl-L-methionine-dependent methyltransferases"/>
    <property type="match status" value="1"/>
</dbReference>
<keyword evidence="6" id="KW-0511">Multifunctional enzyme</keyword>
<dbReference type="InterPro" id="IPR013217">
    <property type="entry name" value="Methyltransf_12"/>
</dbReference>
<dbReference type="CDD" id="cd02440">
    <property type="entry name" value="AdoMet_MTases"/>
    <property type="match status" value="1"/>
</dbReference>
<dbReference type="SMART" id="SM00826">
    <property type="entry name" value="PKS_DH"/>
    <property type="match status" value="1"/>
</dbReference>
<dbReference type="InterPro" id="IPR013149">
    <property type="entry name" value="ADH-like_C"/>
</dbReference>
<dbReference type="Proteomes" id="UP000002668">
    <property type="component" value="Genome"/>
</dbReference>
<dbReference type="PROSITE" id="PS52004">
    <property type="entry name" value="KS3_2"/>
    <property type="match status" value="1"/>
</dbReference>
<dbReference type="eggNOG" id="KOG1202">
    <property type="taxonomic scope" value="Eukaryota"/>
</dbReference>